<reference evidence="7" key="1">
    <citation type="journal article" date="2019" name="Int. J. Syst. Evol. Microbiol.">
        <title>The Global Catalogue of Microorganisms (GCM) 10K type strain sequencing project: providing services to taxonomists for standard genome sequencing and annotation.</title>
        <authorList>
            <consortium name="The Broad Institute Genomics Platform"/>
            <consortium name="The Broad Institute Genome Sequencing Center for Infectious Disease"/>
            <person name="Wu L."/>
            <person name="Ma J."/>
        </authorList>
    </citation>
    <scope>NUCLEOTIDE SEQUENCE [LARGE SCALE GENOMIC DNA]</scope>
    <source>
        <strain evidence="7">JCM 17442</strain>
    </source>
</reference>
<keyword evidence="4" id="KW-1133">Transmembrane helix</keyword>
<dbReference type="InterPro" id="IPR006311">
    <property type="entry name" value="TAT_signal"/>
</dbReference>
<dbReference type="SUPFAM" id="SSF49313">
    <property type="entry name" value="Cadherin-like"/>
    <property type="match status" value="1"/>
</dbReference>
<proteinExistence type="inferred from homology"/>
<feature type="region of interest" description="Disordered" evidence="3">
    <location>
        <begin position="245"/>
        <end position="271"/>
    </location>
</feature>
<feature type="signal peptide" evidence="5">
    <location>
        <begin position="1"/>
        <end position="35"/>
    </location>
</feature>
<comment type="similarity">
    <text evidence="1">Belongs to the ice-binding protein family.</text>
</comment>
<feature type="compositionally biased region" description="Gly residues" evidence="3">
    <location>
        <begin position="352"/>
        <end position="370"/>
    </location>
</feature>
<comment type="caution">
    <text evidence="6">The sequence shown here is derived from an EMBL/GenBank/DDBJ whole genome shotgun (WGS) entry which is preliminary data.</text>
</comment>
<sequence length="412" mass="39586">MATSTSSTTRTALLLTTGIGLAAVLALSASSAASAATVVDGPVNLGTAQTYSVLGASTVTNTGPTTVGGDLGLSPGTSITGFGGTTNGSVKGTIHRTDAAALQAQRDTTTAYNVAASLTPTRKGLSELNGLSLTPGVYTGGALALSTGGALTLAGTADSVWVFQAASTLTIGSASQIVITGGASACNVFWQVGSSATIDTAARFQGTVLADQSVTAKTSASIVGRLLARTGAVTLDTNTLTAPSGCPAAGTSSTSPTITSSAPAGGTVGTPYKQTVTSTGTPDATYTATGTLPSGVTLNGTTGVLSGTPTRAGSSTFTITASNGTTPPDTATYTVVIRNPVVTTPRPVAAVPGGGTPAGVGSGSGTGGAGSAPELAFTGSNAAGPFAGAGILLAAGIALTVFTRRRRAVHHA</sequence>
<dbReference type="Proteomes" id="UP001501594">
    <property type="component" value="Unassembled WGS sequence"/>
</dbReference>
<dbReference type="Pfam" id="PF11999">
    <property type="entry name" value="Ice_binding"/>
    <property type="match status" value="1"/>
</dbReference>
<keyword evidence="4" id="KW-0812">Transmembrane</keyword>
<evidence type="ECO:0000313" key="6">
    <source>
        <dbReference type="EMBL" id="GAA4267564.1"/>
    </source>
</evidence>
<keyword evidence="7" id="KW-1185">Reference proteome</keyword>
<dbReference type="InterPro" id="IPR021884">
    <property type="entry name" value="Ice-bd_prot"/>
</dbReference>
<feature type="transmembrane region" description="Helical" evidence="4">
    <location>
        <begin position="382"/>
        <end position="402"/>
    </location>
</feature>
<gene>
    <name evidence="6" type="ORF">GCM10022256_31760</name>
</gene>
<protein>
    <submittedName>
        <fullName evidence="6">Uncharacterized protein</fullName>
    </submittedName>
</protein>
<evidence type="ECO:0000256" key="5">
    <source>
        <dbReference type="SAM" id="SignalP"/>
    </source>
</evidence>
<accession>A0ABP8E609</accession>
<name>A0ABP8E609_9MICO</name>
<feature type="region of interest" description="Disordered" evidence="3">
    <location>
        <begin position="347"/>
        <end position="370"/>
    </location>
</feature>
<evidence type="ECO:0000256" key="4">
    <source>
        <dbReference type="SAM" id="Phobius"/>
    </source>
</evidence>
<dbReference type="EMBL" id="BAABAU010000004">
    <property type="protein sequence ID" value="GAA4267564.1"/>
    <property type="molecule type" value="Genomic_DNA"/>
</dbReference>
<evidence type="ECO:0000256" key="3">
    <source>
        <dbReference type="SAM" id="MobiDB-lite"/>
    </source>
</evidence>
<evidence type="ECO:0000313" key="7">
    <source>
        <dbReference type="Proteomes" id="UP001501594"/>
    </source>
</evidence>
<organism evidence="6 7">
    <name type="scientific">Frondihabitans peucedani</name>
    <dbReference type="NCBI Taxonomy" id="598626"/>
    <lineage>
        <taxon>Bacteria</taxon>
        <taxon>Bacillati</taxon>
        <taxon>Actinomycetota</taxon>
        <taxon>Actinomycetes</taxon>
        <taxon>Micrococcales</taxon>
        <taxon>Microbacteriaceae</taxon>
        <taxon>Frondihabitans</taxon>
    </lineage>
</organism>
<dbReference type="PROSITE" id="PS51318">
    <property type="entry name" value="TAT"/>
    <property type="match status" value="1"/>
</dbReference>
<dbReference type="Gene3D" id="2.60.40.10">
    <property type="entry name" value="Immunoglobulins"/>
    <property type="match status" value="1"/>
</dbReference>
<feature type="chain" id="PRO_5045471337" evidence="5">
    <location>
        <begin position="36"/>
        <end position="412"/>
    </location>
</feature>
<evidence type="ECO:0000256" key="1">
    <source>
        <dbReference type="ARBA" id="ARBA00005445"/>
    </source>
</evidence>
<keyword evidence="4" id="KW-0472">Membrane</keyword>
<dbReference type="InterPro" id="IPR015919">
    <property type="entry name" value="Cadherin-like_sf"/>
</dbReference>
<feature type="compositionally biased region" description="Low complexity" evidence="3">
    <location>
        <begin position="247"/>
        <end position="265"/>
    </location>
</feature>
<keyword evidence="2 5" id="KW-0732">Signal</keyword>
<evidence type="ECO:0000256" key="2">
    <source>
        <dbReference type="ARBA" id="ARBA00022729"/>
    </source>
</evidence>
<dbReference type="RefSeq" id="WP_344797947.1">
    <property type="nucleotide sequence ID" value="NZ_BAABAU010000004.1"/>
</dbReference>
<dbReference type="InterPro" id="IPR013783">
    <property type="entry name" value="Ig-like_fold"/>
</dbReference>
<dbReference type="Pfam" id="PF05345">
    <property type="entry name" value="He_PIG"/>
    <property type="match status" value="1"/>
</dbReference>